<gene>
    <name evidence="7" type="primary">segment 2</name>
</gene>
<dbReference type="Pfam" id="PF00898">
    <property type="entry name" value="Orbi_VP2"/>
    <property type="match status" value="1"/>
</dbReference>
<evidence type="ECO:0000256" key="2">
    <source>
        <dbReference type="ARBA" id="ARBA00008722"/>
    </source>
</evidence>
<evidence type="ECO:0000256" key="6">
    <source>
        <dbReference type="ARBA" id="ARBA00022996"/>
    </source>
</evidence>
<keyword evidence="5" id="KW-0946">Virion</keyword>
<comment type="similarity">
    <text evidence="2">Belongs to the orbivirus VP2 family.</text>
</comment>
<accession>A0A812AGX8</accession>
<evidence type="ECO:0000256" key="3">
    <source>
        <dbReference type="ARBA" id="ARBA00015347"/>
    </source>
</evidence>
<dbReference type="GO" id="GO:0005198">
    <property type="term" value="F:structural molecule activity"/>
    <property type="evidence" value="ECO:0007669"/>
    <property type="project" value="InterPro"/>
</dbReference>
<protein>
    <recommendedName>
        <fullName evidence="3">Outer capsid protein VP2</fullName>
    </recommendedName>
</protein>
<evidence type="ECO:0000313" key="7">
    <source>
        <dbReference type="EMBL" id="CAD9197743.1"/>
    </source>
</evidence>
<sequence length="955" mass="111422">MEEFVIPVFSNAIMPYSLISHYPLAIQTDMIVADKDNRHDITKIAESNMVDISKHGIMEALNYRPVRNDGVVVPRLLDITLHAYDMRKAYKVADGLAFLTNTEWAKWAISDRMDVQPLKIHIDQDHSINHQLFNCNVKAKQRNVDTIYYENHPLEVESKKCNHANLELMRSLTMIEMFHILQGAVYTLKSNITLTATAERSTTQQSYSLPGQRWYTLNANTKIELGSEAYEKFMAGLVQVSVRGKNVAEIGNEMARLKTIQERWYNAGYNGNEIHALELCEIFSSIGRKMYDEYEEPKNEDEIYSRFQFNLDDMFSRTRHENKNVLQVSRANSSDKFYALIAIAATDTQQGRVWRTNPYPCLRGALIAAECQLGDVYFSLRRTFSWSTRHTYGLNERELELRQYIFSRINLFDSSLPVGSDVIYWRYEQMAPIDTTYDNGYICISSRVEGEQLCEIDNVRYREMFDEMVRSGWRQESFKLYKMLTQPNLLTIDFEKDAYLNQHSELVTPSYFDVWINSPMFNARLKITNGKIKTGKMNDPWSERVNECTLKMSTESLGYVLGNFYDLRLQFVDDVLNVQQRQSSIFQHMSKQADFFRLTDYTEEGEVCPHSGGTLYTFRRMALEVIANYERLDPELHEGLEFKTYRHPEINYTHFECVREMRDICQLVCYVIDFIFEQRKQLREVDEARRIIYLIQSTIGDRRYEILHAAFPTFFKRFQKLQKVEVVSDLSVINFLPLLFLIRDNAMYQHRQWSIPMILYDEVIRLIPVEVGSHANRFGFRSFMNFVRFHPGDARKRQKADEQHKIFGPVCYKFYSETMIMQGKVDIPVITTKLDTLKTHLAAVCGGLSDSIVYTLPVAHPVRCIILIIIGDDKLEPLVRSEIVVGRYRYARKHIRGVVSISLSRSGEFKVHTAGIVKHRVYNKSILKFKCKEILIKTPGYVFGNDELMTKLLNE</sequence>
<comment type="subcellular location">
    <subcellularLocation>
        <location evidence="1">Virion</location>
    </subcellularLocation>
</comment>
<evidence type="ECO:0000256" key="5">
    <source>
        <dbReference type="ARBA" id="ARBA00022844"/>
    </source>
</evidence>
<organism evidence="7">
    <name type="scientific">Bluetongue virus</name>
    <name type="common">BTV</name>
    <dbReference type="NCBI Taxonomy" id="40051"/>
    <lineage>
        <taxon>Viruses</taxon>
        <taxon>Riboviria</taxon>
        <taxon>Orthornavirae</taxon>
        <taxon>Duplornaviricota</taxon>
        <taxon>Resentoviricetes</taxon>
        <taxon>Reovirales</taxon>
        <taxon>Sedoreoviridae</taxon>
        <taxon>Orbivirus</taxon>
        <taxon>Orbivirus caerulinguae</taxon>
    </lineage>
</organism>
<dbReference type="EMBL" id="LR993240">
    <property type="protein sequence ID" value="CAD9197743.1"/>
    <property type="molecule type" value="Genomic_RNA"/>
</dbReference>
<dbReference type="GO" id="GO:0039625">
    <property type="term" value="C:viral inner capsid"/>
    <property type="evidence" value="ECO:0007669"/>
    <property type="project" value="UniProtKB-KW"/>
</dbReference>
<reference evidence="7" key="1">
    <citation type="submission" date="2021-01" db="EMBL/GenBank/DDBJ databases">
        <authorList>
            <person name="Hoffmann B."/>
        </authorList>
    </citation>
    <scope>NUCLEOTIDE SEQUENCE</scope>
    <source>
        <strain evidence="7">BH66/19-25</strain>
    </source>
</reference>
<keyword evidence="6" id="KW-1153">Inner capsid protein</keyword>
<dbReference type="InterPro" id="IPR001742">
    <property type="entry name" value="Capsid_VP2_Orbivir"/>
</dbReference>
<proteinExistence type="inferred from homology"/>
<keyword evidence="4" id="KW-0167">Capsid protein</keyword>
<name>A0A812AGX8_BTV</name>
<evidence type="ECO:0000256" key="4">
    <source>
        <dbReference type="ARBA" id="ARBA00022561"/>
    </source>
</evidence>
<evidence type="ECO:0000256" key="1">
    <source>
        <dbReference type="ARBA" id="ARBA00004328"/>
    </source>
</evidence>